<evidence type="ECO:0000313" key="3">
    <source>
        <dbReference type="EMBL" id="KAH7253762.1"/>
    </source>
</evidence>
<evidence type="ECO:0000256" key="2">
    <source>
        <dbReference type="SAM" id="MobiDB-lite"/>
    </source>
</evidence>
<evidence type="ECO:0000313" key="4">
    <source>
        <dbReference type="Proteomes" id="UP000720189"/>
    </source>
</evidence>
<feature type="compositionally biased region" description="Polar residues" evidence="2">
    <location>
        <begin position="81"/>
        <end position="93"/>
    </location>
</feature>
<dbReference type="AlphaFoldDB" id="A0A9P9HBR3"/>
<dbReference type="OrthoDB" id="5213630at2759"/>
<accession>A0A9P9HBR3</accession>
<comment type="caution">
    <text evidence="3">The sequence shown here is derived from an EMBL/GenBank/DDBJ whole genome shotgun (WGS) entry which is preliminary data.</text>
</comment>
<dbReference type="GeneID" id="70215722"/>
<dbReference type="RefSeq" id="XP_046050009.1">
    <property type="nucleotide sequence ID" value="XM_046185768.1"/>
</dbReference>
<keyword evidence="1" id="KW-0175">Coiled coil</keyword>
<feature type="compositionally biased region" description="Polar residues" evidence="2">
    <location>
        <begin position="25"/>
        <end position="53"/>
    </location>
</feature>
<evidence type="ECO:0000256" key="1">
    <source>
        <dbReference type="SAM" id="Coils"/>
    </source>
</evidence>
<dbReference type="Proteomes" id="UP000720189">
    <property type="component" value="Unassembled WGS sequence"/>
</dbReference>
<proteinExistence type="predicted"/>
<keyword evidence="4" id="KW-1185">Reference proteome</keyword>
<feature type="coiled-coil region" evidence="1">
    <location>
        <begin position="93"/>
        <end position="137"/>
    </location>
</feature>
<gene>
    <name evidence="3" type="ORF">BKA55DRAFT_344513</name>
</gene>
<name>A0A9P9HBR3_FUSRE</name>
<sequence length="414" mass="46802">MKSSVKSQRRGGEDISIEEEPLLPTITNASQDSEIDLSQSDSSPIEVTGSFSGNKEENHESSEVMEGVVPSQESTHDMAGVSTTAQTPQRDPKQNYQSLLSDVESLLGQLEKTSKDLAESRAEREELVEALNDLRTRVQPVGRLTNGEVMDFVKQLKYNISNLAEQWPEGEFSKNTSMDDKYRRHLQSITPESSDYRTLLENDDRRPQVVEAFIWKVLTTEVFGLFYWAGESVAPHIRGLQSILTIPGQLSSPRLCDVQMWTSKTTQLFLEAFNSRGDDEKEQTKLYLKRIKSSITTRIIEALGLSISSSSSIEEQLDDILQGAIELDQRFSQQAARWEWEYSYERHHERGLVFDGDFMDLDQGERLSSEKKVQVQKLVKFIMSPALIKRGDNDGANDDLKATVMKMVVSCQST</sequence>
<reference evidence="3" key="1">
    <citation type="journal article" date="2021" name="Nat. Commun.">
        <title>Genetic determinants of endophytism in the Arabidopsis root mycobiome.</title>
        <authorList>
            <person name="Mesny F."/>
            <person name="Miyauchi S."/>
            <person name="Thiergart T."/>
            <person name="Pickel B."/>
            <person name="Atanasova L."/>
            <person name="Karlsson M."/>
            <person name="Huettel B."/>
            <person name="Barry K.W."/>
            <person name="Haridas S."/>
            <person name="Chen C."/>
            <person name="Bauer D."/>
            <person name="Andreopoulos W."/>
            <person name="Pangilinan J."/>
            <person name="LaButti K."/>
            <person name="Riley R."/>
            <person name="Lipzen A."/>
            <person name="Clum A."/>
            <person name="Drula E."/>
            <person name="Henrissat B."/>
            <person name="Kohler A."/>
            <person name="Grigoriev I.V."/>
            <person name="Martin F.M."/>
            <person name="Hacquard S."/>
        </authorList>
    </citation>
    <scope>NUCLEOTIDE SEQUENCE</scope>
    <source>
        <strain evidence="3">MPI-CAGE-AT-0023</strain>
    </source>
</reference>
<protein>
    <submittedName>
        <fullName evidence="3">Uncharacterized protein</fullName>
    </submittedName>
</protein>
<feature type="region of interest" description="Disordered" evidence="2">
    <location>
        <begin position="1"/>
        <end position="93"/>
    </location>
</feature>
<dbReference type="EMBL" id="JAGMUX010000007">
    <property type="protein sequence ID" value="KAH7253762.1"/>
    <property type="molecule type" value="Genomic_DNA"/>
</dbReference>
<organism evidence="3 4">
    <name type="scientific">Fusarium redolens</name>
    <dbReference type="NCBI Taxonomy" id="48865"/>
    <lineage>
        <taxon>Eukaryota</taxon>
        <taxon>Fungi</taxon>
        <taxon>Dikarya</taxon>
        <taxon>Ascomycota</taxon>
        <taxon>Pezizomycotina</taxon>
        <taxon>Sordariomycetes</taxon>
        <taxon>Hypocreomycetidae</taxon>
        <taxon>Hypocreales</taxon>
        <taxon>Nectriaceae</taxon>
        <taxon>Fusarium</taxon>
        <taxon>Fusarium redolens species complex</taxon>
    </lineage>
</organism>